<protein>
    <submittedName>
        <fullName evidence="1">DUF1636 family protein</fullName>
    </submittedName>
</protein>
<dbReference type="RefSeq" id="WP_378074778.1">
    <property type="nucleotide sequence ID" value="NZ_JAODNW010000001.1"/>
</dbReference>
<organism evidence="1 2">
    <name type="scientific">Chelativorans intermedius</name>
    <dbReference type="NCBI Taxonomy" id="515947"/>
    <lineage>
        <taxon>Bacteria</taxon>
        <taxon>Pseudomonadati</taxon>
        <taxon>Pseudomonadota</taxon>
        <taxon>Alphaproteobacteria</taxon>
        <taxon>Hyphomicrobiales</taxon>
        <taxon>Phyllobacteriaceae</taxon>
        <taxon>Chelativorans</taxon>
    </lineage>
</organism>
<evidence type="ECO:0000313" key="2">
    <source>
        <dbReference type="Proteomes" id="UP001589755"/>
    </source>
</evidence>
<dbReference type="Proteomes" id="UP001589755">
    <property type="component" value="Unassembled WGS sequence"/>
</dbReference>
<comment type="caution">
    <text evidence="1">The sequence shown here is derived from an EMBL/GenBank/DDBJ whole genome shotgun (WGS) entry which is preliminary data.</text>
</comment>
<dbReference type="CDD" id="cd02980">
    <property type="entry name" value="TRX_Fd_family"/>
    <property type="match status" value="1"/>
</dbReference>
<gene>
    <name evidence="1" type="ORF">ACFFJ2_19815</name>
</gene>
<dbReference type="Pfam" id="PF07845">
    <property type="entry name" value="DUF1636"/>
    <property type="match status" value="1"/>
</dbReference>
<dbReference type="EMBL" id="JBHLXD010000068">
    <property type="protein sequence ID" value="MFC0210637.1"/>
    <property type="molecule type" value="Genomic_DNA"/>
</dbReference>
<reference evidence="1 2" key="1">
    <citation type="submission" date="2024-09" db="EMBL/GenBank/DDBJ databases">
        <authorList>
            <person name="Sun Q."/>
            <person name="Mori K."/>
        </authorList>
    </citation>
    <scope>NUCLEOTIDE SEQUENCE [LARGE SCALE GENOMIC DNA]</scope>
    <source>
        <strain evidence="1 2">CCM 8543</strain>
    </source>
</reference>
<proteinExistence type="predicted"/>
<name>A0ABV6DDC2_9HYPH</name>
<keyword evidence="2" id="KW-1185">Reference proteome</keyword>
<dbReference type="InterPro" id="IPR012863">
    <property type="entry name" value="DUF1636"/>
</dbReference>
<evidence type="ECO:0000313" key="1">
    <source>
        <dbReference type="EMBL" id="MFC0210637.1"/>
    </source>
</evidence>
<sequence length="145" mass="15205">MTDGFSRQADSPFPPVCGTAEAGGAVTIVVCSSCRRPGDGEALPRPGSALARNTAEAARDADVRVRQVACLGNCRRGLSAAILREGCWSYVFGGLAPHSGPDLVAGARLFAESHDGFMPFRGRPEALKRGLVARIPTLDSLKEIP</sequence>
<accession>A0ABV6DDC2</accession>